<evidence type="ECO:0000313" key="1">
    <source>
        <dbReference type="EMBL" id="JAD72508.1"/>
    </source>
</evidence>
<accession>A0A0A9CDH8</accession>
<organism evidence="1">
    <name type="scientific">Arundo donax</name>
    <name type="common">Giant reed</name>
    <name type="synonym">Donax arundinaceus</name>
    <dbReference type="NCBI Taxonomy" id="35708"/>
    <lineage>
        <taxon>Eukaryota</taxon>
        <taxon>Viridiplantae</taxon>
        <taxon>Streptophyta</taxon>
        <taxon>Embryophyta</taxon>
        <taxon>Tracheophyta</taxon>
        <taxon>Spermatophyta</taxon>
        <taxon>Magnoliopsida</taxon>
        <taxon>Liliopsida</taxon>
        <taxon>Poales</taxon>
        <taxon>Poaceae</taxon>
        <taxon>PACMAD clade</taxon>
        <taxon>Arundinoideae</taxon>
        <taxon>Arundineae</taxon>
        <taxon>Arundo</taxon>
    </lineage>
</organism>
<dbReference type="EMBL" id="GBRH01225387">
    <property type="protein sequence ID" value="JAD72508.1"/>
    <property type="molecule type" value="Transcribed_RNA"/>
</dbReference>
<name>A0A0A9CDH8_ARUDO</name>
<dbReference type="AlphaFoldDB" id="A0A0A9CDH8"/>
<sequence>MYPCFRLGVVSTLKLQYHLVQTRALSSSMVI</sequence>
<reference evidence="1" key="2">
    <citation type="journal article" date="2015" name="Data Brief">
        <title>Shoot transcriptome of the giant reed, Arundo donax.</title>
        <authorList>
            <person name="Barrero R.A."/>
            <person name="Guerrero F.D."/>
            <person name="Moolhuijzen P."/>
            <person name="Goolsby J.A."/>
            <person name="Tidwell J."/>
            <person name="Bellgard S.E."/>
            <person name="Bellgard M.I."/>
        </authorList>
    </citation>
    <scope>NUCLEOTIDE SEQUENCE</scope>
    <source>
        <tissue evidence="1">Shoot tissue taken approximately 20 cm above the soil surface</tissue>
    </source>
</reference>
<protein>
    <submittedName>
        <fullName evidence="1">Uncharacterized protein</fullName>
    </submittedName>
</protein>
<reference evidence="1" key="1">
    <citation type="submission" date="2014-09" db="EMBL/GenBank/DDBJ databases">
        <authorList>
            <person name="Magalhaes I.L.F."/>
            <person name="Oliveira U."/>
            <person name="Santos F.R."/>
            <person name="Vidigal T.H.D.A."/>
            <person name="Brescovit A.D."/>
            <person name="Santos A.J."/>
        </authorList>
    </citation>
    <scope>NUCLEOTIDE SEQUENCE</scope>
    <source>
        <tissue evidence="1">Shoot tissue taken approximately 20 cm above the soil surface</tissue>
    </source>
</reference>
<proteinExistence type="predicted"/>